<evidence type="ECO:0000256" key="1">
    <source>
        <dbReference type="SAM" id="Phobius"/>
    </source>
</evidence>
<evidence type="ECO:0008006" key="4">
    <source>
        <dbReference type="Google" id="ProtNLM"/>
    </source>
</evidence>
<keyword evidence="1" id="KW-0472">Membrane</keyword>
<evidence type="ECO:0000313" key="3">
    <source>
        <dbReference type="Proteomes" id="UP000784294"/>
    </source>
</evidence>
<feature type="transmembrane region" description="Helical" evidence="1">
    <location>
        <begin position="87"/>
        <end position="113"/>
    </location>
</feature>
<keyword evidence="1" id="KW-0812">Transmembrane</keyword>
<dbReference type="OrthoDB" id="3352408at2759"/>
<evidence type="ECO:0000313" key="2">
    <source>
        <dbReference type="EMBL" id="VEL19784.1"/>
    </source>
</evidence>
<proteinExistence type="predicted"/>
<accession>A0A448WTF0</accession>
<dbReference type="Gene3D" id="1.20.1110.10">
    <property type="entry name" value="Calcium-transporting ATPase, transmembrane domain"/>
    <property type="match status" value="1"/>
</dbReference>
<dbReference type="InterPro" id="IPR023298">
    <property type="entry name" value="ATPase_P-typ_TM_dom_sf"/>
</dbReference>
<name>A0A448WTF0_9PLAT</name>
<organism evidence="2 3">
    <name type="scientific">Protopolystoma xenopodis</name>
    <dbReference type="NCBI Taxonomy" id="117903"/>
    <lineage>
        <taxon>Eukaryota</taxon>
        <taxon>Metazoa</taxon>
        <taxon>Spiralia</taxon>
        <taxon>Lophotrochozoa</taxon>
        <taxon>Platyhelminthes</taxon>
        <taxon>Monogenea</taxon>
        <taxon>Polyopisthocotylea</taxon>
        <taxon>Polystomatidea</taxon>
        <taxon>Polystomatidae</taxon>
        <taxon>Protopolystoma</taxon>
    </lineage>
</organism>
<protein>
    <recommendedName>
        <fullName evidence="4">Cation-transporting P-type ATPase C-terminal domain-containing protein</fullName>
    </recommendedName>
</protein>
<dbReference type="AlphaFoldDB" id="A0A448WTF0"/>
<feature type="transmembrane region" description="Helical" evidence="1">
    <location>
        <begin position="62"/>
        <end position="81"/>
    </location>
</feature>
<dbReference type="PANTHER" id="PTHR42861">
    <property type="entry name" value="CALCIUM-TRANSPORTING ATPASE"/>
    <property type="match status" value="1"/>
</dbReference>
<dbReference type="EMBL" id="CAAALY010043283">
    <property type="protein sequence ID" value="VEL19784.1"/>
    <property type="molecule type" value="Genomic_DNA"/>
</dbReference>
<reference evidence="2" key="1">
    <citation type="submission" date="2018-11" db="EMBL/GenBank/DDBJ databases">
        <authorList>
            <consortium name="Pathogen Informatics"/>
        </authorList>
    </citation>
    <scope>NUCLEOTIDE SEQUENCE</scope>
</reference>
<keyword evidence="1" id="KW-1133">Transmembrane helix</keyword>
<gene>
    <name evidence="2" type="ORF">PXEA_LOCUS13224</name>
</gene>
<keyword evidence="3" id="KW-1185">Reference proteome</keyword>
<sequence length="147" mass="16571">MCLEQYFNSCLQLCIIKFFHVFITSNSYFTKEYLIFIAFFSYIFQAPRTPLQRSMDRLGKQLSAISISVIIIIMLIGLFQKRGVLELFVIGVSLAVAAIPEGLPIVVTVTLAIGQMRMAARNAIIKKLPAVETLGEFKLTIEVFIRS</sequence>
<comment type="caution">
    <text evidence="2">The sequence shown here is derived from an EMBL/GenBank/DDBJ whole genome shotgun (WGS) entry which is preliminary data.</text>
</comment>
<dbReference type="Proteomes" id="UP000784294">
    <property type="component" value="Unassembled WGS sequence"/>
</dbReference>
<dbReference type="SUPFAM" id="SSF81665">
    <property type="entry name" value="Calcium ATPase, transmembrane domain M"/>
    <property type="match status" value="1"/>
</dbReference>